<reference evidence="10" key="1">
    <citation type="submission" date="2019-08" db="EMBL/GenBank/DDBJ databases">
        <title>The improved chromosome-level genome for the pearl oyster Pinctada fucata martensii using PacBio sequencing and Hi-C.</title>
        <authorList>
            <person name="Zheng Z."/>
        </authorList>
    </citation>
    <scope>NUCLEOTIDE SEQUENCE</scope>
    <source>
        <strain evidence="10">ZZ-2019</strain>
        <tissue evidence="10">Adductor muscle</tissue>
    </source>
</reference>
<keyword evidence="3" id="KW-0227">DNA damage</keyword>
<protein>
    <recommendedName>
        <fullName evidence="9">Uracil-DNA glycosylase-like domain-containing protein</fullName>
    </recommendedName>
</protein>
<keyword evidence="6" id="KW-0234">DNA repair</keyword>
<dbReference type="InterPro" id="IPR005122">
    <property type="entry name" value="Uracil-DNA_glycosylase-like"/>
</dbReference>
<dbReference type="CDD" id="cd19374">
    <property type="entry name" value="UDG-F3_SMUG1-like"/>
    <property type="match status" value="1"/>
</dbReference>
<keyword evidence="11" id="KW-1185">Reference proteome</keyword>
<keyword evidence="7" id="KW-0539">Nucleus</keyword>
<accession>A0AA88YUJ6</accession>
<comment type="subcellular location">
    <subcellularLocation>
        <location evidence="1">Nucleus</location>
    </subcellularLocation>
</comment>
<evidence type="ECO:0000256" key="5">
    <source>
        <dbReference type="ARBA" id="ARBA00023125"/>
    </source>
</evidence>
<dbReference type="Pfam" id="PF03167">
    <property type="entry name" value="UDG"/>
    <property type="match status" value="1"/>
</dbReference>
<dbReference type="GO" id="GO:0000703">
    <property type="term" value="F:oxidized pyrimidine nucleobase lesion DNA N-glycosylase activity"/>
    <property type="evidence" value="ECO:0007669"/>
    <property type="project" value="TreeGrafter"/>
</dbReference>
<dbReference type="PANTHER" id="PTHR13235:SF2">
    <property type="entry name" value="SINGLE-STRAND SELECTIVE MONOFUNCTIONAL URACIL DNA GLYCOSYLASE"/>
    <property type="match status" value="1"/>
</dbReference>
<dbReference type="InterPro" id="IPR039134">
    <property type="entry name" value="SMUG1"/>
</dbReference>
<dbReference type="GO" id="GO:0003677">
    <property type="term" value="F:DNA binding"/>
    <property type="evidence" value="ECO:0007669"/>
    <property type="project" value="UniProtKB-KW"/>
</dbReference>
<evidence type="ECO:0000313" key="11">
    <source>
        <dbReference type="Proteomes" id="UP001186944"/>
    </source>
</evidence>
<gene>
    <name evidence="10" type="ORF">FSP39_007377</name>
</gene>
<evidence type="ECO:0000256" key="3">
    <source>
        <dbReference type="ARBA" id="ARBA00022763"/>
    </source>
</evidence>
<evidence type="ECO:0000256" key="2">
    <source>
        <dbReference type="ARBA" id="ARBA00007889"/>
    </source>
</evidence>
<evidence type="ECO:0000256" key="7">
    <source>
        <dbReference type="ARBA" id="ARBA00023242"/>
    </source>
</evidence>
<keyword evidence="4" id="KW-0378">Hydrolase</keyword>
<dbReference type="GO" id="GO:0005634">
    <property type="term" value="C:nucleus"/>
    <property type="evidence" value="ECO:0007669"/>
    <property type="project" value="UniProtKB-SubCell"/>
</dbReference>
<proteinExistence type="inferred from homology"/>
<keyword evidence="5" id="KW-0238">DNA-binding</keyword>
<evidence type="ECO:0000256" key="8">
    <source>
        <dbReference type="SAM" id="MobiDB-lite"/>
    </source>
</evidence>
<evidence type="ECO:0000256" key="6">
    <source>
        <dbReference type="ARBA" id="ARBA00023204"/>
    </source>
</evidence>
<dbReference type="PANTHER" id="PTHR13235">
    <property type="entry name" value="SINGLE-STRAND SELECTIVE MONOFUNCTIONAL URACIL DNA GLYCOSYLASE"/>
    <property type="match status" value="1"/>
</dbReference>
<comment type="caution">
    <text evidence="10">The sequence shown here is derived from an EMBL/GenBank/DDBJ whole genome shotgun (WGS) entry which is preliminary data.</text>
</comment>
<dbReference type="Gene3D" id="3.40.470.10">
    <property type="entry name" value="Uracil-DNA glycosylase-like domain"/>
    <property type="match status" value="1"/>
</dbReference>
<comment type="similarity">
    <text evidence="2">Belongs to the uracil-DNA glycosylase (UDG) superfamily. SMUG1 family.</text>
</comment>
<evidence type="ECO:0000256" key="1">
    <source>
        <dbReference type="ARBA" id="ARBA00004123"/>
    </source>
</evidence>
<dbReference type="Proteomes" id="UP001186944">
    <property type="component" value="Unassembled WGS sequence"/>
</dbReference>
<name>A0AA88YUJ6_PINIB</name>
<dbReference type="InterPro" id="IPR036895">
    <property type="entry name" value="Uracil-DNA_glycosylase-like_sf"/>
</dbReference>
<evidence type="ECO:0000259" key="9">
    <source>
        <dbReference type="Pfam" id="PF03167"/>
    </source>
</evidence>
<evidence type="ECO:0000256" key="4">
    <source>
        <dbReference type="ARBA" id="ARBA00022801"/>
    </source>
</evidence>
<dbReference type="FunFam" id="3.40.470.10:FF:000005">
    <property type="entry name" value="Single-strand selective monofunctional uracil DNA glycosylase"/>
    <property type="match status" value="1"/>
</dbReference>
<sequence>MDGTWESSFNYNHHATEQLWPQGNESTSNTGNGRPSHMLNPNSATGPSVNSCNHVPFFSDGSNFMAHSSTCNYNLSLLPGFADTGTCGNQYYPSINPSVQPQRFLKNIVSQFNSQDVDSRYLDQDGHSSTHGGGSVLSMTVPNDLMQSNSMCNVREVRQGDCQKEENLWTKKDNSYMYKFSRQRDYEKEANLWTKKDNSYMPRSNQGAQAAIIYANEWDLLSESVTNSEVSGSQSQDIPTIMNYMLGREISLNLTIPERFLIAERRQCESMKGVTFYDPISYVYNPLVYAFEAHRDFVMKYCCLEKDILFLGMNPGPFGMVQNGVPFGEIRAVTEWLNIEGMINQPKHQHPKRPILGWSSTRSEISGKRFWGLFQKLCGRPDNFFCRCFVHNYCPLAFLGSSGKNVTQPELPMETRKRLNNICDDSLLEILCILNVKLIICLGRFVETSVKRVLKNNNLLGSIRIETLSHPSPLNRTAHSGWEPIAMQQLTDMGVIQYFNTFSNENP</sequence>
<dbReference type="EMBL" id="VSWD01000003">
    <property type="protein sequence ID" value="KAK3105867.1"/>
    <property type="molecule type" value="Genomic_DNA"/>
</dbReference>
<dbReference type="GO" id="GO:0006284">
    <property type="term" value="P:base-excision repair"/>
    <property type="evidence" value="ECO:0007669"/>
    <property type="project" value="InterPro"/>
</dbReference>
<feature type="domain" description="Uracil-DNA glycosylase-like" evidence="9">
    <location>
        <begin position="300"/>
        <end position="478"/>
    </location>
</feature>
<organism evidence="10 11">
    <name type="scientific">Pinctada imbricata</name>
    <name type="common">Atlantic pearl-oyster</name>
    <name type="synonym">Pinctada martensii</name>
    <dbReference type="NCBI Taxonomy" id="66713"/>
    <lineage>
        <taxon>Eukaryota</taxon>
        <taxon>Metazoa</taxon>
        <taxon>Spiralia</taxon>
        <taxon>Lophotrochozoa</taxon>
        <taxon>Mollusca</taxon>
        <taxon>Bivalvia</taxon>
        <taxon>Autobranchia</taxon>
        <taxon>Pteriomorphia</taxon>
        <taxon>Pterioida</taxon>
        <taxon>Pterioidea</taxon>
        <taxon>Pteriidae</taxon>
        <taxon>Pinctada</taxon>
    </lineage>
</organism>
<feature type="region of interest" description="Disordered" evidence="8">
    <location>
        <begin position="16"/>
        <end position="45"/>
    </location>
</feature>
<evidence type="ECO:0000313" key="10">
    <source>
        <dbReference type="EMBL" id="KAK3105867.1"/>
    </source>
</evidence>
<dbReference type="SUPFAM" id="SSF52141">
    <property type="entry name" value="Uracil-DNA glycosylase-like"/>
    <property type="match status" value="1"/>
</dbReference>
<dbReference type="GO" id="GO:0017065">
    <property type="term" value="F:single-strand selective uracil DNA N-glycosylase activity"/>
    <property type="evidence" value="ECO:0007669"/>
    <property type="project" value="InterPro"/>
</dbReference>
<dbReference type="AlphaFoldDB" id="A0AA88YUJ6"/>